<organism evidence="5 6">
    <name type="scientific">Devosia honganensis</name>
    <dbReference type="NCBI Taxonomy" id="1610527"/>
    <lineage>
        <taxon>Bacteria</taxon>
        <taxon>Pseudomonadati</taxon>
        <taxon>Pseudomonadota</taxon>
        <taxon>Alphaproteobacteria</taxon>
        <taxon>Hyphomicrobiales</taxon>
        <taxon>Devosiaceae</taxon>
        <taxon>Devosia</taxon>
    </lineage>
</organism>
<evidence type="ECO:0000256" key="1">
    <source>
        <dbReference type="ARBA" id="ARBA00022729"/>
    </source>
</evidence>
<dbReference type="InterPro" id="IPR003715">
    <property type="entry name" value="Poly_export_N"/>
</dbReference>
<dbReference type="RefSeq" id="WP_380098057.1">
    <property type="nucleotide sequence ID" value="NZ_JBHRYD010000014.1"/>
</dbReference>
<dbReference type="PANTHER" id="PTHR33619">
    <property type="entry name" value="POLYSACCHARIDE EXPORT PROTEIN GFCE-RELATED"/>
    <property type="match status" value="1"/>
</dbReference>
<dbReference type="Proteomes" id="UP001595613">
    <property type="component" value="Unassembled WGS sequence"/>
</dbReference>
<accession>A0ABV7X384</accession>
<keyword evidence="6" id="KW-1185">Reference proteome</keyword>
<protein>
    <submittedName>
        <fullName evidence="5">Polysaccharide biosynthesis/export family protein</fullName>
    </submittedName>
</protein>
<gene>
    <name evidence="5" type="ORF">ACFOOL_14835</name>
</gene>
<comment type="caution">
    <text evidence="5">The sequence shown here is derived from an EMBL/GenBank/DDBJ whole genome shotgun (WGS) entry which is preliminary data.</text>
</comment>
<feature type="domain" description="Polysaccharide export protein N-terminal" evidence="3">
    <location>
        <begin position="30"/>
        <end position="104"/>
    </location>
</feature>
<dbReference type="EMBL" id="JBHRYD010000014">
    <property type="protein sequence ID" value="MFC3706026.1"/>
    <property type="molecule type" value="Genomic_DNA"/>
</dbReference>
<keyword evidence="1 2" id="KW-0732">Signal</keyword>
<evidence type="ECO:0000313" key="6">
    <source>
        <dbReference type="Proteomes" id="UP001595613"/>
    </source>
</evidence>
<proteinExistence type="predicted"/>
<dbReference type="Pfam" id="PF10531">
    <property type="entry name" value="SLBB"/>
    <property type="match status" value="1"/>
</dbReference>
<dbReference type="Pfam" id="PF02563">
    <property type="entry name" value="Poly_export"/>
    <property type="match status" value="1"/>
</dbReference>
<dbReference type="InterPro" id="IPR019554">
    <property type="entry name" value="Soluble_ligand-bd"/>
</dbReference>
<evidence type="ECO:0000259" key="3">
    <source>
        <dbReference type="Pfam" id="PF02563"/>
    </source>
</evidence>
<evidence type="ECO:0000313" key="5">
    <source>
        <dbReference type="EMBL" id="MFC3706026.1"/>
    </source>
</evidence>
<reference evidence="6" key="1">
    <citation type="journal article" date="2019" name="Int. J. Syst. Evol. Microbiol.">
        <title>The Global Catalogue of Microorganisms (GCM) 10K type strain sequencing project: providing services to taxonomists for standard genome sequencing and annotation.</title>
        <authorList>
            <consortium name="The Broad Institute Genomics Platform"/>
            <consortium name="The Broad Institute Genome Sequencing Center for Infectious Disease"/>
            <person name="Wu L."/>
            <person name="Ma J."/>
        </authorList>
    </citation>
    <scope>NUCLEOTIDE SEQUENCE [LARGE SCALE GENOMIC DNA]</scope>
    <source>
        <strain evidence="6">KCTC 42281</strain>
    </source>
</reference>
<dbReference type="InterPro" id="IPR049712">
    <property type="entry name" value="Poly_export"/>
</dbReference>
<sequence length="183" mass="19954">MRWLSVFVIALSLSLAGCATTRPSVYLVETNGPYQLDTGDVVRVTVYGDAELSRSYKIDDNGAIAFPLVGSVKVRGGTTEQAAGRLATALANGYMRNPDVAVEIDQYRPFFIQGEVRTAGQFPYAYGMSVRAAISTAGGFTDTADRGRAIVYRRQGNEMVKGTVDLDFLIHPGDTVVIQERWF</sequence>
<dbReference type="PANTHER" id="PTHR33619:SF3">
    <property type="entry name" value="POLYSACCHARIDE EXPORT PROTEIN GFCE-RELATED"/>
    <property type="match status" value="1"/>
</dbReference>
<dbReference type="Gene3D" id="3.30.1950.10">
    <property type="entry name" value="wza like domain"/>
    <property type="match status" value="1"/>
</dbReference>
<feature type="chain" id="PRO_5045770024" evidence="2">
    <location>
        <begin position="20"/>
        <end position="183"/>
    </location>
</feature>
<feature type="signal peptide" evidence="2">
    <location>
        <begin position="1"/>
        <end position="19"/>
    </location>
</feature>
<feature type="domain" description="Soluble ligand binding" evidence="4">
    <location>
        <begin position="110"/>
        <end position="159"/>
    </location>
</feature>
<evidence type="ECO:0000256" key="2">
    <source>
        <dbReference type="SAM" id="SignalP"/>
    </source>
</evidence>
<name>A0ABV7X384_9HYPH</name>
<dbReference type="PROSITE" id="PS51257">
    <property type="entry name" value="PROKAR_LIPOPROTEIN"/>
    <property type="match status" value="1"/>
</dbReference>
<evidence type="ECO:0000259" key="4">
    <source>
        <dbReference type="Pfam" id="PF10531"/>
    </source>
</evidence>